<dbReference type="Proteomes" id="UP001420932">
    <property type="component" value="Unassembled WGS sequence"/>
</dbReference>
<protein>
    <submittedName>
        <fullName evidence="1">Uncharacterized protein</fullName>
    </submittedName>
</protein>
<keyword evidence="2" id="KW-1185">Reference proteome</keyword>
<organism evidence="1 2">
    <name type="scientific">Stephania yunnanensis</name>
    <dbReference type="NCBI Taxonomy" id="152371"/>
    <lineage>
        <taxon>Eukaryota</taxon>
        <taxon>Viridiplantae</taxon>
        <taxon>Streptophyta</taxon>
        <taxon>Embryophyta</taxon>
        <taxon>Tracheophyta</taxon>
        <taxon>Spermatophyta</taxon>
        <taxon>Magnoliopsida</taxon>
        <taxon>Ranunculales</taxon>
        <taxon>Menispermaceae</taxon>
        <taxon>Menispermoideae</taxon>
        <taxon>Cissampelideae</taxon>
        <taxon>Stephania</taxon>
    </lineage>
</organism>
<reference evidence="1 2" key="1">
    <citation type="submission" date="2024-01" db="EMBL/GenBank/DDBJ databases">
        <title>Genome assemblies of Stephania.</title>
        <authorList>
            <person name="Yang L."/>
        </authorList>
    </citation>
    <scope>NUCLEOTIDE SEQUENCE [LARGE SCALE GENOMIC DNA]</scope>
    <source>
        <strain evidence="1">YNDBR</strain>
        <tissue evidence="1">Leaf</tissue>
    </source>
</reference>
<gene>
    <name evidence="1" type="ORF">Syun_027802</name>
</gene>
<evidence type="ECO:0000313" key="1">
    <source>
        <dbReference type="EMBL" id="KAK9092891.1"/>
    </source>
</evidence>
<sequence>MNSWYQNLGTRISQANTKLEKSRFEGEFPAQQMSEDTLSIISLKKDNDKWSDNICVMCLSGYEVTVTNGSVNLYLLSKLEHSLQLTFQEYRRALRLLDRAGTRVIEKSRFNEACFATWLYRANGLSDEEIYQYCLNLKEHVPSRRSTRLPSRSKRGQKFSDPDQRLVADCKLVDLDTAVVADRRGHFSVLSSKNHFEGEWMLVDRCLKLGLVNRFKIDEVYKRT</sequence>
<proteinExistence type="predicted"/>
<evidence type="ECO:0000313" key="2">
    <source>
        <dbReference type="Proteomes" id="UP001420932"/>
    </source>
</evidence>
<name>A0AAP0EG98_9MAGN</name>
<dbReference type="EMBL" id="JBBNAF010000012">
    <property type="protein sequence ID" value="KAK9092891.1"/>
    <property type="molecule type" value="Genomic_DNA"/>
</dbReference>
<comment type="caution">
    <text evidence="1">The sequence shown here is derived from an EMBL/GenBank/DDBJ whole genome shotgun (WGS) entry which is preliminary data.</text>
</comment>
<dbReference type="AlphaFoldDB" id="A0AAP0EG98"/>
<accession>A0AAP0EG98</accession>